<evidence type="ECO:0000256" key="11">
    <source>
        <dbReference type="PIRNR" id="PIRNR006118"/>
    </source>
</evidence>
<dbReference type="RefSeq" id="WP_115316032.1">
    <property type="nucleotide sequence ID" value="NZ_LWIF01000001.1"/>
</dbReference>
<evidence type="ECO:0000256" key="6">
    <source>
        <dbReference type="ARBA" id="ARBA00020092"/>
    </source>
</evidence>
<feature type="binding site" evidence="12">
    <location>
        <position position="15"/>
    </location>
    <ligand>
        <name>substrate</name>
    </ligand>
</feature>
<evidence type="ECO:0000256" key="5">
    <source>
        <dbReference type="ARBA" id="ARBA00013066"/>
    </source>
</evidence>
<dbReference type="PIRSF" id="PIRSF006118">
    <property type="entry name" value="KDO8-P_Ptase"/>
    <property type="match status" value="1"/>
</dbReference>
<dbReference type="InterPro" id="IPR036412">
    <property type="entry name" value="HAD-like_sf"/>
</dbReference>
<evidence type="ECO:0000256" key="12">
    <source>
        <dbReference type="PIRSR" id="PIRSR006118-2"/>
    </source>
</evidence>
<organism evidence="13 14">
    <name type="scientific">Phocoenobacter uteri</name>
    <dbReference type="NCBI Taxonomy" id="146806"/>
    <lineage>
        <taxon>Bacteria</taxon>
        <taxon>Pseudomonadati</taxon>
        <taxon>Pseudomonadota</taxon>
        <taxon>Gammaproteobacteria</taxon>
        <taxon>Pasteurellales</taxon>
        <taxon>Pasteurellaceae</taxon>
        <taxon>Phocoenobacter</taxon>
    </lineage>
</organism>
<protein>
    <recommendedName>
        <fullName evidence="6 11">3-deoxy-D-manno-octulosonate 8-phosphate phosphatase KdsC</fullName>
        <ecNumber evidence="5 11">3.1.3.45</ecNumber>
    </recommendedName>
    <alternativeName>
        <fullName evidence="10 11">KDO 8-P phosphatase</fullName>
    </alternativeName>
</protein>
<dbReference type="OrthoDB" id="9805604at2"/>
<dbReference type="CDD" id="cd01630">
    <property type="entry name" value="HAD_KDO-like"/>
    <property type="match status" value="1"/>
</dbReference>
<evidence type="ECO:0000256" key="1">
    <source>
        <dbReference type="ARBA" id="ARBA00000898"/>
    </source>
</evidence>
<evidence type="ECO:0000256" key="7">
    <source>
        <dbReference type="ARBA" id="ARBA00022723"/>
    </source>
</evidence>
<feature type="binding site" evidence="12">
    <location>
        <position position="13"/>
    </location>
    <ligand>
        <name>Mg(2+)</name>
        <dbReference type="ChEBI" id="CHEBI:18420"/>
    </ligand>
</feature>
<keyword evidence="11" id="KW-0448">Lipopolysaccharide biosynthesis</keyword>
<proteinExistence type="inferred from homology"/>
<dbReference type="EMBL" id="UGTA01000001">
    <property type="protein sequence ID" value="SUB59566.1"/>
    <property type="molecule type" value="Genomic_DNA"/>
</dbReference>
<dbReference type="InterPro" id="IPR010023">
    <property type="entry name" value="KdsC_fam"/>
</dbReference>
<comment type="subunit">
    <text evidence="4 11">Homotetramer.</text>
</comment>
<keyword evidence="14" id="KW-1185">Reference proteome</keyword>
<evidence type="ECO:0000256" key="4">
    <source>
        <dbReference type="ARBA" id="ARBA00011881"/>
    </source>
</evidence>
<keyword evidence="7 11" id="KW-0479">Metal-binding</keyword>
<dbReference type="GO" id="GO:0046872">
    <property type="term" value="F:metal ion binding"/>
    <property type="evidence" value="ECO:0007669"/>
    <property type="project" value="UniProtKB-UniRule"/>
</dbReference>
<reference evidence="13 14" key="1">
    <citation type="submission" date="2018-06" db="EMBL/GenBank/DDBJ databases">
        <authorList>
            <consortium name="Pathogen Informatics"/>
            <person name="Doyle S."/>
        </authorList>
    </citation>
    <scope>NUCLEOTIDE SEQUENCE [LARGE SCALE GENOMIC DNA]</scope>
    <source>
        <strain evidence="13 14">NCTC12872</strain>
    </source>
</reference>
<evidence type="ECO:0000256" key="3">
    <source>
        <dbReference type="ARBA" id="ARBA00005893"/>
    </source>
</evidence>
<dbReference type="Pfam" id="PF08282">
    <property type="entry name" value="Hydrolase_3"/>
    <property type="match status" value="1"/>
</dbReference>
<comment type="catalytic activity">
    <reaction evidence="1 11">
        <text>3-deoxy-alpha-D-manno-2-octulosonate-8-phosphate + H2O = 3-deoxy-alpha-D-manno-oct-2-ulosonate + phosphate</text>
        <dbReference type="Rhea" id="RHEA:11500"/>
        <dbReference type="ChEBI" id="CHEBI:15377"/>
        <dbReference type="ChEBI" id="CHEBI:43474"/>
        <dbReference type="ChEBI" id="CHEBI:85985"/>
        <dbReference type="ChEBI" id="CHEBI:85986"/>
        <dbReference type="EC" id="3.1.3.45"/>
    </reaction>
</comment>
<evidence type="ECO:0000313" key="13">
    <source>
        <dbReference type="EMBL" id="SUB59566.1"/>
    </source>
</evidence>
<evidence type="ECO:0000256" key="8">
    <source>
        <dbReference type="ARBA" id="ARBA00022801"/>
    </source>
</evidence>
<dbReference type="EC" id="3.1.3.45" evidence="5 11"/>
<dbReference type="GO" id="GO:0008781">
    <property type="term" value="F:N-acylneuraminate cytidylyltransferase activity"/>
    <property type="evidence" value="ECO:0007669"/>
    <property type="project" value="TreeGrafter"/>
</dbReference>
<dbReference type="InterPro" id="IPR023214">
    <property type="entry name" value="HAD_sf"/>
</dbReference>
<dbReference type="NCBIfam" id="TIGR01670">
    <property type="entry name" value="KdsC-phosphatas"/>
    <property type="match status" value="1"/>
</dbReference>
<dbReference type="GO" id="GO:0009103">
    <property type="term" value="P:lipopolysaccharide biosynthetic process"/>
    <property type="evidence" value="ECO:0007669"/>
    <property type="project" value="UniProtKB-UniRule"/>
</dbReference>
<evidence type="ECO:0000313" key="14">
    <source>
        <dbReference type="Proteomes" id="UP000255417"/>
    </source>
</evidence>
<gene>
    <name evidence="13" type="ORF">NCTC12872_01555</name>
</gene>
<dbReference type="PANTHER" id="PTHR21485">
    <property type="entry name" value="HAD SUPERFAMILY MEMBERS CMAS AND KDSC"/>
    <property type="match status" value="1"/>
</dbReference>
<dbReference type="AlphaFoldDB" id="A0A379CCT8"/>
<dbReference type="PANTHER" id="PTHR21485:SF3">
    <property type="entry name" value="N-ACYLNEURAMINATE CYTIDYLYLTRANSFERASE"/>
    <property type="match status" value="1"/>
</dbReference>
<evidence type="ECO:0000256" key="9">
    <source>
        <dbReference type="ARBA" id="ARBA00022842"/>
    </source>
</evidence>
<dbReference type="GO" id="GO:0019143">
    <property type="term" value="F:3-deoxy-manno-octulosonate-8-phosphatase activity"/>
    <property type="evidence" value="ECO:0007669"/>
    <property type="project" value="UniProtKB-UniRule"/>
</dbReference>
<sequence length="179" mass="19357">MKELAKIKLVITDVDGVLTDGGLYYSAEGEVLKKFHVQDGLGIKMLLTTGTKVAVLSGGDSPLLRKRIDVLKIPYFLLGKMEKRTACLQLIEQAGVTPEETAYIGDDTLDLPAFEICGLAVAVADAPDYIKKQADLILKKAGGQGAFRELSDMLLLSQGKEDVYSTADGFMKVVDQMAQ</sequence>
<comment type="cofactor">
    <cofactor evidence="2 11 12">
        <name>Mg(2+)</name>
        <dbReference type="ChEBI" id="CHEBI:18420"/>
    </cofactor>
</comment>
<dbReference type="SFLD" id="SFLDG01136">
    <property type="entry name" value="C1.6:_Phosphoserine_Phosphatas"/>
    <property type="match status" value="1"/>
</dbReference>
<comment type="similarity">
    <text evidence="3 11">Belongs to the KdsC family.</text>
</comment>
<comment type="function">
    <text evidence="11">Catalyzes the hydrolysis of 3-deoxy-D-manno-octulosonate 8-phosphate (KDO 8-P) to 3-deoxy-D-manno-octulosonate (KDO) and inorganic phosphate.</text>
</comment>
<feature type="binding site" evidence="12">
    <location>
        <position position="106"/>
    </location>
    <ligand>
        <name>Mg(2+)</name>
        <dbReference type="ChEBI" id="CHEBI:18420"/>
    </ligand>
</feature>
<dbReference type="SUPFAM" id="SSF56784">
    <property type="entry name" value="HAD-like"/>
    <property type="match status" value="1"/>
</dbReference>
<evidence type="ECO:0000256" key="10">
    <source>
        <dbReference type="ARBA" id="ARBA00031051"/>
    </source>
</evidence>
<dbReference type="Proteomes" id="UP000255417">
    <property type="component" value="Unassembled WGS sequence"/>
</dbReference>
<keyword evidence="9 11" id="KW-0460">Magnesium</keyword>
<dbReference type="InterPro" id="IPR050793">
    <property type="entry name" value="CMP-NeuNAc_synthase"/>
</dbReference>
<dbReference type="Gene3D" id="3.40.50.1000">
    <property type="entry name" value="HAD superfamily/HAD-like"/>
    <property type="match status" value="1"/>
</dbReference>
<accession>A0A379CCT8</accession>
<dbReference type="InterPro" id="IPR006549">
    <property type="entry name" value="HAD-SF_hydro_IIIA"/>
</dbReference>
<dbReference type="SFLD" id="SFLDG01138">
    <property type="entry name" value="C1.6.2:_Deoxy-d-mannose-octulo"/>
    <property type="match status" value="1"/>
</dbReference>
<evidence type="ECO:0000256" key="2">
    <source>
        <dbReference type="ARBA" id="ARBA00001946"/>
    </source>
</evidence>
<dbReference type="SFLD" id="SFLDS00003">
    <property type="entry name" value="Haloacid_Dehalogenase"/>
    <property type="match status" value="1"/>
</dbReference>
<dbReference type="FunFam" id="3.40.50.1000:FF:000029">
    <property type="entry name" value="3-deoxy-D-manno-octulosonate 8-phosphate phosphatase KdsC"/>
    <property type="match status" value="1"/>
</dbReference>
<keyword evidence="8 11" id="KW-0378">Hydrolase</keyword>
<dbReference type="NCBIfam" id="TIGR01662">
    <property type="entry name" value="HAD-SF-IIIA"/>
    <property type="match status" value="1"/>
</dbReference>
<name>A0A379CCT8_9PAST</name>